<evidence type="ECO:0000256" key="3">
    <source>
        <dbReference type="ARBA" id="ARBA00022630"/>
    </source>
</evidence>
<evidence type="ECO:0000259" key="6">
    <source>
        <dbReference type="Pfam" id="PF03358"/>
    </source>
</evidence>
<dbReference type="PANTHER" id="PTHR43278">
    <property type="entry name" value="NAD(P)H-DEPENDENT FMN-CONTAINING OXIDOREDUCTASE YWQN-RELATED"/>
    <property type="match status" value="1"/>
</dbReference>
<evidence type="ECO:0000256" key="1">
    <source>
        <dbReference type="ARBA" id="ARBA00001917"/>
    </source>
</evidence>
<reference evidence="7 9" key="2">
    <citation type="journal article" date="2017" name="BMC Genomics">
        <title>Genomic analysis of methanogenic archaea reveals a shift towards energy conservation.</title>
        <authorList>
            <person name="Gilmore S.P."/>
            <person name="Henske J.K."/>
            <person name="Sexton J.A."/>
            <person name="Solomon K.V."/>
            <person name="Seppala S."/>
            <person name="Yoo J.I."/>
            <person name="Huyett L.M."/>
            <person name="Pressman A."/>
            <person name="Cogan J.Z."/>
            <person name="Kivenson V."/>
            <person name="Peng X."/>
            <person name="Tan Y."/>
            <person name="Valentine D.L."/>
            <person name="O'Malley M.A."/>
        </authorList>
    </citation>
    <scope>NUCLEOTIDE SEQUENCE [LARGE SCALE GENOMIC DNA]</scope>
    <source>
        <strain evidence="7 9">1R-7</strain>
    </source>
</reference>
<evidence type="ECO:0000256" key="4">
    <source>
        <dbReference type="ARBA" id="ARBA00022643"/>
    </source>
</evidence>
<sequence length="184" mass="20968">MKTVCVIASPRKKGNCKQITDMIINKINQDHENTTEIHFIDDMNIKPCQACMGCRNPENPQPCIIDDDFRKIMDQFTNEDADLLIFAAPNYFGEINAQGHIFMDRFYSMTQKTSNYLKNHPKCIIVFTYGASDGYYDEYINSRSRLFESIGFDVCGVISAGRGKPTSSIDENLILKIEDVVNKI</sequence>
<dbReference type="SUPFAM" id="SSF52218">
    <property type="entry name" value="Flavoproteins"/>
    <property type="match status" value="1"/>
</dbReference>
<organism evidence="7 9">
    <name type="scientific">Methanosphaera cuniculi</name>
    <dbReference type="NCBI Taxonomy" id="1077256"/>
    <lineage>
        <taxon>Archaea</taxon>
        <taxon>Methanobacteriati</taxon>
        <taxon>Methanobacteriota</taxon>
        <taxon>Methanomada group</taxon>
        <taxon>Methanobacteria</taxon>
        <taxon>Methanobacteriales</taxon>
        <taxon>Methanobacteriaceae</taxon>
        <taxon>Methanosphaera</taxon>
    </lineage>
</organism>
<comment type="similarity">
    <text evidence="5">Belongs to the SsuE family. Isf subfamily.</text>
</comment>
<dbReference type="PANTHER" id="PTHR43278:SF2">
    <property type="entry name" value="IRON-SULFUR FLAVOPROTEIN"/>
    <property type="match status" value="1"/>
</dbReference>
<dbReference type="InterPro" id="IPR005025">
    <property type="entry name" value="FMN_Rdtase-like_dom"/>
</dbReference>
<comment type="cofactor">
    <cofactor evidence="2">
        <name>[4Fe-4S] cluster</name>
        <dbReference type="ChEBI" id="CHEBI:49883"/>
    </cofactor>
</comment>
<feature type="domain" description="NADPH-dependent FMN reductase-like" evidence="6">
    <location>
        <begin position="1"/>
        <end position="132"/>
    </location>
</feature>
<evidence type="ECO:0000256" key="5">
    <source>
        <dbReference type="ARBA" id="ARBA00038292"/>
    </source>
</evidence>
<dbReference type="GO" id="GO:0016491">
    <property type="term" value="F:oxidoreductase activity"/>
    <property type="evidence" value="ECO:0007669"/>
    <property type="project" value="InterPro"/>
</dbReference>
<reference evidence="8 10" key="1">
    <citation type="submission" date="2016-04" db="EMBL/GenBank/DDBJ databases">
        <title>Genome sequence of Methanosphaera cuniculi DSM 4103.</title>
        <authorList>
            <person name="Poehlein A."/>
            <person name="Seedorf H."/>
            <person name="Daniel R."/>
        </authorList>
    </citation>
    <scope>NUCLEOTIDE SEQUENCE [LARGE SCALE GENOMIC DNA]</scope>
    <source>
        <strain evidence="8 10">DSM 4103</strain>
    </source>
</reference>
<evidence type="ECO:0000256" key="2">
    <source>
        <dbReference type="ARBA" id="ARBA00001966"/>
    </source>
</evidence>
<proteinExistence type="inferred from homology"/>
<dbReference type="InterPro" id="IPR029039">
    <property type="entry name" value="Flavoprotein-like_sf"/>
</dbReference>
<dbReference type="RefSeq" id="WP_095609106.1">
    <property type="nucleotide sequence ID" value="NZ_LMVN01000024.1"/>
</dbReference>
<dbReference type="InterPro" id="IPR051796">
    <property type="entry name" value="ISF_SsuE-like"/>
</dbReference>
<evidence type="ECO:0000313" key="10">
    <source>
        <dbReference type="Proteomes" id="UP000246004"/>
    </source>
</evidence>
<dbReference type="OrthoDB" id="9059at2157"/>
<dbReference type="Pfam" id="PF03358">
    <property type="entry name" value="FMN_red"/>
    <property type="match status" value="1"/>
</dbReference>
<protein>
    <submittedName>
        <fullName evidence="8">Iron-sulfur flavoprotein</fullName>
    </submittedName>
</protein>
<comment type="cofactor">
    <cofactor evidence="1">
        <name>FMN</name>
        <dbReference type="ChEBI" id="CHEBI:58210"/>
    </cofactor>
</comment>
<evidence type="ECO:0000313" key="7">
    <source>
        <dbReference type="EMBL" id="PAV06932.1"/>
    </source>
</evidence>
<keyword evidence="9" id="KW-1185">Reference proteome</keyword>
<dbReference type="EMBL" id="LWMS01000010">
    <property type="protein sequence ID" value="PWL08699.1"/>
    <property type="molecule type" value="Genomic_DNA"/>
</dbReference>
<evidence type="ECO:0000313" key="8">
    <source>
        <dbReference type="EMBL" id="PWL08699.1"/>
    </source>
</evidence>
<comment type="caution">
    <text evidence="7">The sequence shown here is derived from an EMBL/GenBank/DDBJ whole genome shotgun (WGS) entry which is preliminary data.</text>
</comment>
<dbReference type="Proteomes" id="UP000246004">
    <property type="component" value="Unassembled WGS sequence"/>
</dbReference>
<accession>A0A2A2HBY6</accession>
<dbReference type="Gene3D" id="3.40.50.360">
    <property type="match status" value="1"/>
</dbReference>
<keyword evidence="3" id="KW-0285">Flavoprotein</keyword>
<evidence type="ECO:0000313" key="9">
    <source>
        <dbReference type="Proteomes" id="UP000217528"/>
    </source>
</evidence>
<keyword evidence="4" id="KW-0288">FMN</keyword>
<name>A0A2A2HBY6_9EURY</name>
<dbReference type="EMBL" id="LMVN01000024">
    <property type="protein sequence ID" value="PAV06932.1"/>
    <property type="molecule type" value="Genomic_DNA"/>
</dbReference>
<dbReference type="Proteomes" id="UP000217528">
    <property type="component" value="Unassembled WGS sequence"/>
</dbReference>
<gene>
    <name evidence="7" type="ORF">ASJ82_07400</name>
    <name evidence="8" type="ORF">MSCUN_04120</name>
</gene>
<dbReference type="AlphaFoldDB" id="A0A2A2HBY6"/>